<protein>
    <submittedName>
        <fullName evidence="1">Uncharacterized protein</fullName>
    </submittedName>
</protein>
<name>A0A345T354_9ACTN</name>
<gene>
    <name evidence="1" type="ORF">C7M71_026425</name>
</gene>
<dbReference type="Proteomes" id="UP000249340">
    <property type="component" value="Chromosome"/>
</dbReference>
<keyword evidence="2" id="KW-1185">Reference proteome</keyword>
<proteinExistence type="predicted"/>
<organism evidence="1 2">
    <name type="scientific">Peterkaempfera bronchialis</name>
    <dbReference type="NCBI Taxonomy" id="2126346"/>
    <lineage>
        <taxon>Bacteria</taxon>
        <taxon>Bacillati</taxon>
        <taxon>Actinomycetota</taxon>
        <taxon>Actinomycetes</taxon>
        <taxon>Kitasatosporales</taxon>
        <taxon>Streptomycetaceae</taxon>
        <taxon>Peterkaempfera</taxon>
    </lineage>
</organism>
<accession>A0A345T354</accession>
<dbReference type="EMBL" id="CP031264">
    <property type="protein sequence ID" value="AXI80409.1"/>
    <property type="molecule type" value="Genomic_DNA"/>
</dbReference>
<dbReference type="AlphaFoldDB" id="A0A345T354"/>
<dbReference type="OrthoDB" id="4319047at2"/>
<dbReference type="RefSeq" id="WP_111491664.1">
    <property type="nucleotide sequence ID" value="NZ_CP031264.1"/>
</dbReference>
<reference evidence="2" key="1">
    <citation type="submission" date="2018-07" db="EMBL/GenBank/DDBJ databases">
        <title>Streptacidiphilus bronchialis DSM 106435 chromosome.</title>
        <authorList>
            <person name="Batra D."/>
            <person name="Gulvik C.A."/>
        </authorList>
    </citation>
    <scope>NUCLEOTIDE SEQUENCE [LARGE SCALE GENOMIC DNA]</scope>
    <source>
        <strain evidence="2">DSM 106435</strain>
    </source>
</reference>
<dbReference type="KEGG" id="stri:C7M71_026425"/>
<evidence type="ECO:0000313" key="1">
    <source>
        <dbReference type="EMBL" id="AXI80409.1"/>
    </source>
</evidence>
<sequence length="118" mass="12774">MNLLHAGQTRHRVRPVPTLPAGTEEVLAVVADPQRPVHLVVTAGRAACRRFVSWQPWDPVTRTGNCYHALSAPVCDALLEAGLITLGPVVQDPQRQVQTIGLTETGRCCWARPAVHAA</sequence>
<evidence type="ECO:0000313" key="2">
    <source>
        <dbReference type="Proteomes" id="UP000249340"/>
    </source>
</evidence>